<feature type="compositionally biased region" description="Basic and acidic residues" evidence="1">
    <location>
        <begin position="288"/>
        <end position="297"/>
    </location>
</feature>
<sequence length="297" mass="31856">MSTILSRQPPSHVDHPLESIIHPSRSSTRVNHPLVLTILPPRPSSHTDNPTTSPILITRWSSSGCPARSRCLSPTCPGPSLQPTAPSTSCRLRQTQPPRKSLSRSESLSQPTSALSASKSTTAITAPLSWPKETSPGVKLSTAVSKVLWKHAKLAKCSTLPRLPTRWTTRPERSKGSNGPLSTGTPTCGRHRPAPSRNKKTNSRPTRQSSTSSLRVAGRCTRISAKADVPATTTPTANARTSPFASLKRSMPATSRRLRRAKGSLRETRRGGSGLWIGSPTKAPSHLGRSDTDTDTA</sequence>
<evidence type="ECO:0000256" key="1">
    <source>
        <dbReference type="SAM" id="MobiDB-lite"/>
    </source>
</evidence>
<protein>
    <submittedName>
        <fullName evidence="2">Uncharacterized protein</fullName>
    </submittedName>
</protein>
<dbReference type="Proteomes" id="UP000770015">
    <property type="component" value="Unassembled WGS sequence"/>
</dbReference>
<feature type="region of interest" description="Disordered" evidence="1">
    <location>
        <begin position="163"/>
        <end position="297"/>
    </location>
</feature>
<keyword evidence="3" id="KW-1185">Reference proteome</keyword>
<dbReference type="AlphaFoldDB" id="A0A9P8V6Z3"/>
<feature type="compositionally biased region" description="Polar residues" evidence="1">
    <location>
        <begin position="176"/>
        <end position="186"/>
    </location>
</feature>
<feature type="region of interest" description="Disordered" evidence="1">
    <location>
        <begin position="71"/>
        <end position="120"/>
    </location>
</feature>
<comment type="caution">
    <text evidence="2">The sequence shown here is derived from an EMBL/GenBank/DDBJ whole genome shotgun (WGS) entry which is preliminary data.</text>
</comment>
<organism evidence="2 3">
    <name type="scientific">Plectosphaerella plurivora</name>
    <dbReference type="NCBI Taxonomy" id="936078"/>
    <lineage>
        <taxon>Eukaryota</taxon>
        <taxon>Fungi</taxon>
        <taxon>Dikarya</taxon>
        <taxon>Ascomycota</taxon>
        <taxon>Pezizomycotina</taxon>
        <taxon>Sordariomycetes</taxon>
        <taxon>Hypocreomycetidae</taxon>
        <taxon>Glomerellales</taxon>
        <taxon>Plectosphaerellaceae</taxon>
        <taxon>Plectosphaerella</taxon>
    </lineage>
</organism>
<feature type="compositionally biased region" description="Polar residues" evidence="1">
    <location>
        <begin position="81"/>
        <end position="111"/>
    </location>
</feature>
<evidence type="ECO:0000313" key="2">
    <source>
        <dbReference type="EMBL" id="KAH6680050.1"/>
    </source>
</evidence>
<evidence type="ECO:0000313" key="3">
    <source>
        <dbReference type="Proteomes" id="UP000770015"/>
    </source>
</evidence>
<feature type="region of interest" description="Disordered" evidence="1">
    <location>
        <begin position="1"/>
        <end position="28"/>
    </location>
</feature>
<dbReference type="EMBL" id="JAGSXJ010000020">
    <property type="protein sequence ID" value="KAH6680050.1"/>
    <property type="molecule type" value="Genomic_DNA"/>
</dbReference>
<accession>A0A9P8V6Z3</accession>
<gene>
    <name evidence="2" type="ORF">F5X68DRAFT_33784</name>
</gene>
<feature type="compositionally biased region" description="Basic residues" evidence="1">
    <location>
        <begin position="189"/>
        <end position="202"/>
    </location>
</feature>
<feature type="compositionally biased region" description="Low complexity" evidence="1">
    <location>
        <begin position="226"/>
        <end position="243"/>
    </location>
</feature>
<feature type="compositionally biased region" description="Polar residues" evidence="1">
    <location>
        <begin position="203"/>
        <end position="214"/>
    </location>
</feature>
<name>A0A9P8V6Z3_9PEZI</name>
<reference evidence="2" key="1">
    <citation type="journal article" date="2021" name="Nat. Commun.">
        <title>Genetic determinants of endophytism in the Arabidopsis root mycobiome.</title>
        <authorList>
            <person name="Mesny F."/>
            <person name="Miyauchi S."/>
            <person name="Thiergart T."/>
            <person name="Pickel B."/>
            <person name="Atanasova L."/>
            <person name="Karlsson M."/>
            <person name="Huettel B."/>
            <person name="Barry K.W."/>
            <person name="Haridas S."/>
            <person name="Chen C."/>
            <person name="Bauer D."/>
            <person name="Andreopoulos W."/>
            <person name="Pangilinan J."/>
            <person name="LaButti K."/>
            <person name="Riley R."/>
            <person name="Lipzen A."/>
            <person name="Clum A."/>
            <person name="Drula E."/>
            <person name="Henrissat B."/>
            <person name="Kohler A."/>
            <person name="Grigoriev I.V."/>
            <person name="Martin F.M."/>
            <person name="Hacquard S."/>
        </authorList>
    </citation>
    <scope>NUCLEOTIDE SEQUENCE</scope>
    <source>
        <strain evidence="2">MPI-SDFR-AT-0117</strain>
    </source>
</reference>
<proteinExistence type="predicted"/>